<dbReference type="OrthoDB" id="9794210at2"/>
<evidence type="ECO:0000313" key="4">
    <source>
        <dbReference type="Proteomes" id="UP000231632"/>
    </source>
</evidence>
<accession>A0A1L8CQ53</accession>
<dbReference type="PANTHER" id="PTHR33279">
    <property type="entry name" value="SULFUR CARRIER PROTEIN YEDF-RELATED"/>
    <property type="match status" value="1"/>
</dbReference>
<reference evidence="3 4" key="1">
    <citation type="journal article" date="2017" name="Arch. Microbiol.">
        <title>Mariprofundus micogutta sp. nov., a novel iron-oxidizing zetaproteobacterium isolated from a deep-sea hydrothermal field at the Bayonnaise knoll of the Izu-Ogasawara arc, and a description of Mariprofundales ord. nov. and Zetaproteobacteria classis nov.</title>
        <authorList>
            <person name="Makita H."/>
            <person name="Tanaka E."/>
            <person name="Mitsunobu S."/>
            <person name="Miyazaki M."/>
            <person name="Nunoura T."/>
            <person name="Uematsu K."/>
            <person name="Takaki Y."/>
            <person name="Nishi S."/>
            <person name="Shimamura S."/>
            <person name="Takai K."/>
        </authorList>
    </citation>
    <scope>NUCLEOTIDE SEQUENCE [LARGE SCALE GENOMIC DNA]</scope>
    <source>
        <strain evidence="3 4">ET2</strain>
    </source>
</reference>
<dbReference type="AlphaFoldDB" id="A0A1L8CQ53"/>
<comment type="caution">
    <text evidence="3">The sequence shown here is derived from an EMBL/GenBank/DDBJ whole genome shotgun (WGS) entry which is preliminary data.</text>
</comment>
<proteinExistence type="inferred from homology"/>
<protein>
    <recommendedName>
        <fullName evidence="2">UPF0033 domain-containing protein</fullName>
    </recommendedName>
</protein>
<dbReference type="RefSeq" id="WP_072660363.1">
    <property type="nucleotide sequence ID" value="NZ_BDFD01000020.1"/>
</dbReference>
<evidence type="ECO:0000259" key="2">
    <source>
        <dbReference type="Pfam" id="PF01206"/>
    </source>
</evidence>
<dbReference type="Proteomes" id="UP000231632">
    <property type="component" value="Unassembled WGS sequence"/>
</dbReference>
<dbReference type="STRING" id="1921010.MMIC_P2034"/>
<evidence type="ECO:0000313" key="3">
    <source>
        <dbReference type="EMBL" id="GAV21055.1"/>
    </source>
</evidence>
<sequence length="74" mass="8438">MKHFLDITRETCPMTFVKVKLKLAQINEGELLEVLLNEGEPLQNVPRSCEEQGFKVISNEPTDEAGKHMLVIEK</sequence>
<keyword evidence="4" id="KW-1185">Reference proteome</keyword>
<dbReference type="CDD" id="cd00291">
    <property type="entry name" value="SirA_YedF_YeeD"/>
    <property type="match status" value="1"/>
</dbReference>
<dbReference type="InterPro" id="IPR001455">
    <property type="entry name" value="TusA-like"/>
</dbReference>
<dbReference type="InterPro" id="IPR036868">
    <property type="entry name" value="TusA-like_sf"/>
</dbReference>
<gene>
    <name evidence="3" type="ORF">MMIC_P2034</name>
</gene>
<dbReference type="EMBL" id="BDFD01000020">
    <property type="protein sequence ID" value="GAV21055.1"/>
    <property type="molecule type" value="Genomic_DNA"/>
</dbReference>
<organism evidence="3 4">
    <name type="scientific">Mariprofundus micogutta</name>
    <dbReference type="NCBI Taxonomy" id="1921010"/>
    <lineage>
        <taxon>Bacteria</taxon>
        <taxon>Pseudomonadati</taxon>
        <taxon>Pseudomonadota</taxon>
        <taxon>Candidatius Mariprofundia</taxon>
        <taxon>Mariprofundales</taxon>
        <taxon>Mariprofundaceae</taxon>
        <taxon>Mariprofundus</taxon>
    </lineage>
</organism>
<dbReference type="PANTHER" id="PTHR33279:SF19">
    <property type="entry name" value="SSL1707 PROTEIN"/>
    <property type="match status" value="1"/>
</dbReference>
<dbReference type="Pfam" id="PF01206">
    <property type="entry name" value="TusA"/>
    <property type="match status" value="1"/>
</dbReference>
<evidence type="ECO:0000256" key="1">
    <source>
        <dbReference type="ARBA" id="ARBA00008984"/>
    </source>
</evidence>
<feature type="domain" description="UPF0033" evidence="2">
    <location>
        <begin position="4"/>
        <end position="74"/>
    </location>
</feature>
<name>A0A1L8CQ53_9PROT</name>
<comment type="similarity">
    <text evidence="1">Belongs to the sulfur carrier protein TusA family.</text>
</comment>
<dbReference type="Gene3D" id="3.30.110.40">
    <property type="entry name" value="TusA-like domain"/>
    <property type="match status" value="1"/>
</dbReference>
<dbReference type="SUPFAM" id="SSF64307">
    <property type="entry name" value="SirA-like"/>
    <property type="match status" value="1"/>
</dbReference>